<evidence type="ECO:0000256" key="1">
    <source>
        <dbReference type="ARBA" id="ARBA00008155"/>
    </source>
</evidence>
<feature type="compositionally biased region" description="Polar residues" evidence="3">
    <location>
        <begin position="1048"/>
        <end position="1064"/>
    </location>
</feature>
<feature type="region of interest" description="Disordered" evidence="3">
    <location>
        <begin position="664"/>
        <end position="868"/>
    </location>
</feature>
<dbReference type="EMBL" id="CAJNOE010000007">
    <property type="protein sequence ID" value="CAF0718220.1"/>
    <property type="molecule type" value="Genomic_DNA"/>
</dbReference>
<dbReference type="Pfam" id="PF06991">
    <property type="entry name" value="MFAP1"/>
    <property type="match status" value="1"/>
</dbReference>
<feature type="compositionally biased region" description="Basic and acidic residues" evidence="3">
    <location>
        <begin position="448"/>
        <end position="470"/>
    </location>
</feature>
<feature type="region of interest" description="Disordered" evidence="3">
    <location>
        <begin position="1048"/>
        <end position="1090"/>
    </location>
</feature>
<organism evidence="5 6">
    <name type="scientific">Adineta steineri</name>
    <dbReference type="NCBI Taxonomy" id="433720"/>
    <lineage>
        <taxon>Eukaryota</taxon>
        <taxon>Metazoa</taxon>
        <taxon>Spiralia</taxon>
        <taxon>Gnathifera</taxon>
        <taxon>Rotifera</taxon>
        <taxon>Eurotatoria</taxon>
        <taxon>Bdelloidea</taxon>
        <taxon>Adinetida</taxon>
        <taxon>Adinetidae</taxon>
        <taxon>Adineta</taxon>
    </lineage>
</organism>
<dbReference type="PANTHER" id="PTHR15327">
    <property type="entry name" value="MICROFIBRIL-ASSOCIATED PROTEIN"/>
    <property type="match status" value="1"/>
</dbReference>
<gene>
    <name evidence="5" type="ORF">IZO911_LOCUS1523</name>
</gene>
<proteinExistence type="inferred from homology"/>
<feature type="compositionally biased region" description="Low complexity" evidence="3">
    <location>
        <begin position="559"/>
        <end position="569"/>
    </location>
</feature>
<feature type="compositionally biased region" description="Acidic residues" evidence="3">
    <location>
        <begin position="779"/>
        <end position="791"/>
    </location>
</feature>
<dbReference type="AlphaFoldDB" id="A0A813MKG3"/>
<feature type="compositionally biased region" description="Acidic residues" evidence="3">
    <location>
        <begin position="810"/>
        <end position="842"/>
    </location>
</feature>
<feature type="compositionally biased region" description="Basic and acidic residues" evidence="3">
    <location>
        <begin position="853"/>
        <end position="868"/>
    </location>
</feature>
<evidence type="ECO:0000256" key="3">
    <source>
        <dbReference type="SAM" id="MobiDB-lite"/>
    </source>
</evidence>
<feature type="region of interest" description="Disordered" evidence="3">
    <location>
        <begin position="383"/>
        <end position="529"/>
    </location>
</feature>
<dbReference type="Proteomes" id="UP000663860">
    <property type="component" value="Unassembled WGS sequence"/>
</dbReference>
<comment type="caution">
    <text evidence="5">The sequence shown here is derived from an EMBL/GenBank/DDBJ whole genome shotgun (WGS) entry which is preliminary data.</text>
</comment>
<keyword evidence="2" id="KW-0175">Coiled coil</keyword>
<dbReference type="InterPro" id="IPR009730">
    <property type="entry name" value="MFAP1_C"/>
</dbReference>
<evidence type="ECO:0000259" key="4">
    <source>
        <dbReference type="Pfam" id="PF06991"/>
    </source>
</evidence>
<feature type="compositionally biased region" description="Polar residues" evidence="3">
    <location>
        <begin position="598"/>
        <end position="618"/>
    </location>
</feature>
<feature type="compositionally biased region" description="Basic and acidic residues" evidence="3">
    <location>
        <begin position="696"/>
        <end position="712"/>
    </location>
</feature>
<evidence type="ECO:0000313" key="6">
    <source>
        <dbReference type="Proteomes" id="UP000663860"/>
    </source>
</evidence>
<evidence type="ECO:0000256" key="2">
    <source>
        <dbReference type="SAM" id="Coils"/>
    </source>
</evidence>
<dbReference type="PROSITE" id="PS50096">
    <property type="entry name" value="IQ"/>
    <property type="match status" value="1"/>
</dbReference>
<sequence>MSKYNNTGSRTKNAREIYVEQLPYGQGLTPCMNKKRRPFTHLNTADDMDLAYRSTPDYLRHLAHQDTSAPIELILAKNIPRTKSASEMTPRNNVNRSITGNPKYKAQEDYYDEIQSMKKEMKTVKDENSNLRAKIRRLEEDNARKRKEMDALYDTNKDGDLRRTLSGTSTDRNNNSSTANVVMSLKQRVFKLEMQLKQKETTIEYIFQLKKTYDSFVFCEYSEIKSDPRWTKSTELEVQNRALFSELERQKVARLNYLQQNDYTASLDEEQKNAVRKLTKEKDDLRKENESLKKKLHETDKSDRVEPLSARSTGRGNDKDLQSKIDDLQRDCNNYENELAQMKDDLKQLRRERNQFRDKLEQANEDLQEIKRDRDQYRKKFEQTNEDLESMQRERDKYSKINPTGRSSPALKRDEGPSKFDLNSRPSSPKTSLDGKKTVIPLKMGSKNLRDDNRINDHNNRVKSFREKRAATVIQREWRRHNKSRKPSLQDTSITRQQNSNKLQSPRSSTNFDNGPMRSRPTSANNSNEAALKTVQASLRGYLNRTEVGKNPRETPNAPSKSRSPTPSRKSQHNDSDDDDIVIPSFNERKRDNILDQPKSNSRQSLLNDKLGSNNRDLTNNMVNEGFFKAPSLSTAGAISVRNAKGQLVTQKVKVHRYVAGKRPDFAGPVHVSDDEDEEEQQQLQEQPKAPSVTRMEQEDRRIRRLQAREVHEDDDERDRIHRHRRIIDPEILQQSSEDEEEEEQEQRHDEEEEDDDDDADRMDLDDKIPSTRVKMDIESSDDDEEMNEEEIERRRQRLLMKAKEKEEELLQVEDEKEPEQEESEPSEESESEEEDEEEDDDGMPRLKPVFVRKTDRRTVAERKAEEKHEIQLEIEQKRLAHQRKMQTKRIVEEAIKQEEMKKTEESGGIQCDFNTDDEDGEVAYDAWKLRELERLKRDRKERDEREREQQELERWRNMTEEERQAELRKNGKTITNAAPKAKYKFLQKYYHRGAFFMDKDEDILKRDYSAPTLEDHFNKTILPKVMQVKNFGMAGRTKYTHLVDQDTTSSQSRWASDKQSYTKFHQEHGGGLKQVFERPKLKNTTKKTH</sequence>
<feature type="compositionally biased region" description="Acidic residues" evidence="3">
    <location>
        <begin position="737"/>
        <end position="761"/>
    </location>
</feature>
<protein>
    <recommendedName>
        <fullName evidence="4">Micro-fibrillar-associated protein 1 C-terminal domain-containing protein</fullName>
    </recommendedName>
</protein>
<feature type="compositionally biased region" description="Polar residues" evidence="3">
    <location>
        <begin position="520"/>
        <end position="529"/>
    </location>
</feature>
<feature type="compositionally biased region" description="Polar residues" evidence="3">
    <location>
        <begin position="487"/>
        <end position="513"/>
    </location>
</feature>
<accession>A0A813MKG3</accession>
<feature type="domain" description="Micro-fibrillar-associated protein 1 C-terminal" evidence="4">
    <location>
        <begin position="837"/>
        <end position="1048"/>
    </location>
</feature>
<feature type="region of interest" description="Disordered" evidence="3">
    <location>
        <begin position="542"/>
        <end position="618"/>
    </location>
</feature>
<feature type="compositionally biased region" description="Basic and acidic residues" evidence="3">
    <location>
        <begin position="762"/>
        <end position="778"/>
    </location>
</feature>
<feature type="compositionally biased region" description="Basic and acidic residues" evidence="3">
    <location>
        <begin position="1065"/>
        <end position="1081"/>
    </location>
</feature>
<feature type="compositionally biased region" description="Basic and acidic residues" evidence="3">
    <location>
        <begin position="278"/>
        <end position="306"/>
    </location>
</feature>
<evidence type="ECO:0000313" key="5">
    <source>
        <dbReference type="EMBL" id="CAF0718220.1"/>
    </source>
</evidence>
<comment type="similarity">
    <text evidence="1">Belongs to the MFAP1 family.</text>
</comment>
<dbReference type="InterPro" id="IPR033194">
    <property type="entry name" value="MFAP1"/>
</dbReference>
<feature type="coiled-coil region" evidence="2">
    <location>
        <begin position="930"/>
        <end position="966"/>
    </location>
</feature>
<feature type="coiled-coil region" evidence="2">
    <location>
        <begin position="107"/>
        <end position="155"/>
    </location>
</feature>
<feature type="region of interest" description="Disordered" evidence="3">
    <location>
        <begin position="278"/>
        <end position="323"/>
    </location>
</feature>
<name>A0A813MKG3_9BILA</name>
<reference evidence="5" key="1">
    <citation type="submission" date="2021-02" db="EMBL/GenBank/DDBJ databases">
        <authorList>
            <person name="Nowell W R."/>
        </authorList>
    </citation>
    <scope>NUCLEOTIDE SEQUENCE</scope>
</reference>
<feature type="compositionally biased region" description="Basic and acidic residues" evidence="3">
    <location>
        <begin position="390"/>
        <end position="399"/>
    </location>
</feature>